<evidence type="ECO:0000313" key="3">
    <source>
        <dbReference type="Proteomes" id="UP000297229"/>
    </source>
</evidence>
<feature type="compositionally biased region" description="Polar residues" evidence="1">
    <location>
        <begin position="504"/>
        <end position="516"/>
    </location>
</feature>
<reference evidence="2 3" key="1">
    <citation type="submission" date="2017-12" db="EMBL/GenBank/DDBJ databases">
        <title>Comparative genomics of Botrytis spp.</title>
        <authorList>
            <person name="Valero-Jimenez C.A."/>
            <person name="Tapia P."/>
            <person name="Veloso J."/>
            <person name="Silva-Moreno E."/>
            <person name="Staats M."/>
            <person name="Valdes J.H."/>
            <person name="Van Kan J.A.L."/>
        </authorList>
    </citation>
    <scope>NUCLEOTIDE SEQUENCE [LARGE SCALE GENOMIC DNA]</scope>
    <source>
        <strain evidence="2 3">Be9601</strain>
    </source>
</reference>
<dbReference type="EMBL" id="PQXM01000393">
    <property type="protein sequence ID" value="TGO73052.1"/>
    <property type="molecule type" value="Genomic_DNA"/>
</dbReference>
<proteinExistence type="predicted"/>
<feature type="compositionally biased region" description="Polar residues" evidence="1">
    <location>
        <begin position="565"/>
        <end position="580"/>
    </location>
</feature>
<organism evidence="2 3">
    <name type="scientific">Botrytis elliptica</name>
    <dbReference type="NCBI Taxonomy" id="278938"/>
    <lineage>
        <taxon>Eukaryota</taxon>
        <taxon>Fungi</taxon>
        <taxon>Dikarya</taxon>
        <taxon>Ascomycota</taxon>
        <taxon>Pezizomycotina</taxon>
        <taxon>Leotiomycetes</taxon>
        <taxon>Helotiales</taxon>
        <taxon>Sclerotiniaceae</taxon>
        <taxon>Botrytis</taxon>
    </lineage>
</organism>
<feature type="compositionally biased region" description="Polar residues" evidence="1">
    <location>
        <begin position="834"/>
        <end position="846"/>
    </location>
</feature>
<sequence length="1378" mass="152224">MPPSEVIDNFALPPSQQLFLPSHKSVQPRCTAMRFPRLKSPVSMTESLIDIDMMDNNSSTPEEADLQSSKTDNIWDNLVVPHTELINSDNSDLNDQTSSPLTAKNLEILSNSTHSSTIKHGSVSSKTTTVRSGSVEEVFKQVEDQDRQELPAIDNSTTATTIANILNNNNPGLFQLLNIRNISLVGDLVGRLIHFDQREPILQRYQYFDPHPVAGTNGLLSWLTSQEKMAEEIIKSESREFFHWGWNPAIFSRAVRLGVRAPFVVPYEISTEAGTWFKGFNKVNRDTLAWDVLYQTIFPKSGMKQNSYEFRALANDFYSGKEVQLAEYYAHLTEPDIPSVEKAAASKLFHITAIDMGESRQNLHRNLYGGAEGIESAKLKPIVDLFLIELIQMNEIENALIRVEKDKRMEKSSFTVAKVQGTDVRRSSRYHECLHKLNTLERNKEEPGESAARSVLEDFFQNINIHGLDSIMGSESWSVTHIRTVPTLDEPSEEITVVEAVASGTPNNGGSSFSPRPTSPLLIPDISEPKTETAPRKKKKKTKGKNNAKKVLKQESEPESAVAETKSQTSEIISQATPSIASDPLNYHFDDATNPLIEDDSDWKIVKPKPSKQKGPQATQQTRVAHSSKAHKDTSATAKVPPSCKVGRKKIDVPTKIPTQTTAATSKRGEKFEIESLKDFPEMVSPSKNDTQQILEATKKKSTIVMVQEVLPQVNSQIPAKGESEILPEEPLLPSSDLDTGAIIEADIYHGQSKVSIQPAAVILSPVPSREQANLSNEDSAEDVFKLAKIGASPDVEPTRTLIDEIKARTSINYGAMKEGSISTIGTEPKVEDTTTILSGKSSPRCQTPPARTLSRDAPIYLGNFDDPDQKVEKRFRSYSANATMTAGPFIFDDDEESPDPTVDLERPASVSEIMITKSIVNSSPRVSNSKIYPRVLPLAASLVSAVGKIRSVHDLCAVDNAPTIATSPLADSASVNNIVDNASEAAEPFISEACTGNEDAALSTETTSIPVCEPVAITSSTLTIHGPQPRSFRPSLMDLDTLHLSPTETATLGSQTPARQASVASCDTSGQKLSEFSNGWSRQQLSSSAIINSGPRTHTEPDTARIPFDCTYCRGHHHATIDSPMVLCHGCGPNGGIKYCSIACLLAESLAHANVCQESVDDSETFTISRPTAHQIYYTGILAAPLTFGTTFQKSIYAYRQKVFAMYCRSGPFPKIHKAWARQNNTLPTLPEQDAVEATKKTGSYFVFKSALTSNSNHMNLDSTVICTIKFRPDGRMLQAVDRCLESCFRLSHGHDYTVKEFLYRLIKDLLSDDESFDCFPHTEDRLTVFHEFQNQYDLEFDFDADMQSARSDKFDFESEWSLIEHLLSRSESEELV</sequence>
<dbReference type="Proteomes" id="UP000297229">
    <property type="component" value="Unassembled WGS sequence"/>
</dbReference>
<feature type="compositionally biased region" description="Basic residues" evidence="1">
    <location>
        <begin position="536"/>
        <end position="551"/>
    </location>
</feature>
<comment type="caution">
    <text evidence="2">The sequence shown here is derived from an EMBL/GenBank/DDBJ whole genome shotgun (WGS) entry which is preliminary data.</text>
</comment>
<accession>A0A4Z1JP95</accession>
<protein>
    <submittedName>
        <fullName evidence="2">Uncharacterized protein</fullName>
    </submittedName>
</protein>
<feature type="region of interest" description="Disordered" evidence="1">
    <location>
        <begin position="834"/>
        <end position="853"/>
    </location>
</feature>
<evidence type="ECO:0000256" key="1">
    <source>
        <dbReference type="SAM" id="MobiDB-lite"/>
    </source>
</evidence>
<feature type="region of interest" description="Disordered" evidence="1">
    <location>
        <begin position="606"/>
        <end position="642"/>
    </location>
</feature>
<keyword evidence="3" id="KW-1185">Reference proteome</keyword>
<gene>
    <name evidence="2" type="ORF">BELL_0395g00020</name>
</gene>
<feature type="compositionally biased region" description="Polar residues" evidence="1">
    <location>
        <begin position="614"/>
        <end position="625"/>
    </location>
</feature>
<evidence type="ECO:0000313" key="2">
    <source>
        <dbReference type="EMBL" id="TGO73052.1"/>
    </source>
</evidence>
<feature type="region of interest" description="Disordered" evidence="1">
    <location>
        <begin position="502"/>
        <end position="586"/>
    </location>
</feature>
<name>A0A4Z1JP95_9HELO</name>